<feature type="transmembrane region" description="Helical" evidence="2">
    <location>
        <begin position="176"/>
        <end position="196"/>
    </location>
</feature>
<dbReference type="GeneID" id="19240207"/>
<evidence type="ECO:0000256" key="1">
    <source>
        <dbReference type="SAM" id="MobiDB-lite"/>
    </source>
</evidence>
<dbReference type="HOGENOM" id="CLU_026024_0_0_1"/>
<dbReference type="AlphaFoldDB" id="U1G869"/>
<dbReference type="RefSeq" id="XP_007806152.1">
    <property type="nucleotide sequence ID" value="XM_007807961.1"/>
</dbReference>
<keyword evidence="2" id="KW-0472">Membrane</keyword>
<keyword evidence="4" id="KW-1185">Reference proteome</keyword>
<proteinExistence type="predicted"/>
<organism evidence="3 4">
    <name type="scientific">Endocarpon pusillum (strain Z07020 / HMAS-L-300199)</name>
    <name type="common">Lichen-forming fungus</name>
    <dbReference type="NCBI Taxonomy" id="1263415"/>
    <lineage>
        <taxon>Eukaryota</taxon>
        <taxon>Fungi</taxon>
        <taxon>Dikarya</taxon>
        <taxon>Ascomycota</taxon>
        <taxon>Pezizomycotina</taxon>
        <taxon>Eurotiomycetes</taxon>
        <taxon>Chaetothyriomycetidae</taxon>
        <taxon>Verrucariales</taxon>
        <taxon>Verrucariaceae</taxon>
        <taxon>Endocarpon</taxon>
    </lineage>
</organism>
<dbReference type="eggNOG" id="ENOG502QTB6">
    <property type="taxonomic scope" value="Eukaryota"/>
</dbReference>
<feature type="transmembrane region" description="Helical" evidence="2">
    <location>
        <begin position="275"/>
        <end position="295"/>
    </location>
</feature>
<accession>U1G869</accession>
<evidence type="ECO:0000313" key="3">
    <source>
        <dbReference type="EMBL" id="ERF68173.1"/>
    </source>
</evidence>
<evidence type="ECO:0000256" key="2">
    <source>
        <dbReference type="SAM" id="Phobius"/>
    </source>
</evidence>
<name>U1G869_ENDPU</name>
<keyword evidence="2" id="KW-1133">Transmembrane helix</keyword>
<gene>
    <name evidence="3" type="ORF">EPUS_05254</name>
</gene>
<sequence>MDLRTSNTICDAESLPESRTRNDNSPALTIAQVMLAYLNMILPKDWRRDANTPWSRSPSPNFSLDAAGLVALADIRTIALRTALTGTSAFLDTFVLCPGIHSQQSAPELNGGEYPACGAMTSGYVFRVENPATVLYLQKVGLTGQLTTLSVKSIQHNASQWNNLISRFFTFQTASFTSSCAYLVAVAMTATALTLLAFSQNWWGLTVVLFLCTSRLCNVIVIRRRTNVSWQGAAEPGVKGDLLILLSQDRWIRMKGMVDDLKAVTSGQWLRDMTFLESSVAAFATLLVFLDAALASNVDQVGKMILLVLLIASAGVLAIANETTQMLQMHGRVIKVEGSRTKYQRRLEMVEQLIRESGRDDWAMRMGMIVRKDEKDSRKDSQEGVTM</sequence>
<dbReference type="OrthoDB" id="2956246at2759"/>
<dbReference type="EMBL" id="KE721527">
    <property type="protein sequence ID" value="ERF68173.1"/>
    <property type="molecule type" value="Genomic_DNA"/>
</dbReference>
<reference evidence="4" key="1">
    <citation type="journal article" date="2014" name="BMC Genomics">
        <title>Genome characteristics reveal the impact of lichenization on lichen-forming fungus Endocarpon pusillum Hedwig (Verrucariales, Ascomycota).</title>
        <authorList>
            <person name="Wang Y.-Y."/>
            <person name="Liu B."/>
            <person name="Zhang X.-Y."/>
            <person name="Zhou Q.-M."/>
            <person name="Zhang T."/>
            <person name="Li H."/>
            <person name="Yu Y.-F."/>
            <person name="Zhang X.-L."/>
            <person name="Hao X.-Y."/>
            <person name="Wang M."/>
            <person name="Wang L."/>
            <person name="Wei J.-C."/>
        </authorList>
    </citation>
    <scope>NUCLEOTIDE SEQUENCE [LARGE SCALE GENOMIC DNA]</scope>
    <source>
        <strain evidence="4">Z07020 / HMAS-L-300199</strain>
    </source>
</reference>
<protein>
    <submittedName>
        <fullName evidence="3">Uncharacterized protein</fullName>
    </submittedName>
</protein>
<dbReference type="Proteomes" id="UP000019373">
    <property type="component" value="Unassembled WGS sequence"/>
</dbReference>
<dbReference type="OMA" id="DWWGVSA"/>
<feature type="transmembrane region" description="Helical" evidence="2">
    <location>
        <begin position="301"/>
        <end position="320"/>
    </location>
</feature>
<evidence type="ECO:0000313" key="4">
    <source>
        <dbReference type="Proteomes" id="UP000019373"/>
    </source>
</evidence>
<feature type="transmembrane region" description="Helical" evidence="2">
    <location>
        <begin position="202"/>
        <end position="222"/>
    </location>
</feature>
<keyword evidence="2" id="KW-0812">Transmembrane</keyword>
<feature type="region of interest" description="Disordered" evidence="1">
    <location>
        <begin position="1"/>
        <end position="23"/>
    </location>
</feature>